<evidence type="ECO:0000313" key="1">
    <source>
        <dbReference type="Ensembl" id="ENSFHEP00000031241.1"/>
    </source>
</evidence>
<dbReference type="Proteomes" id="UP000265000">
    <property type="component" value="Unplaced"/>
</dbReference>
<proteinExistence type="predicted"/>
<dbReference type="GeneTree" id="ENSGT01150000290384"/>
<organism evidence="1 2">
    <name type="scientific">Fundulus heteroclitus</name>
    <name type="common">Killifish</name>
    <name type="synonym">Mummichog</name>
    <dbReference type="NCBI Taxonomy" id="8078"/>
    <lineage>
        <taxon>Eukaryota</taxon>
        <taxon>Metazoa</taxon>
        <taxon>Chordata</taxon>
        <taxon>Craniata</taxon>
        <taxon>Vertebrata</taxon>
        <taxon>Euteleostomi</taxon>
        <taxon>Actinopterygii</taxon>
        <taxon>Neopterygii</taxon>
        <taxon>Teleostei</taxon>
        <taxon>Neoteleostei</taxon>
        <taxon>Acanthomorphata</taxon>
        <taxon>Ovalentaria</taxon>
        <taxon>Atherinomorphae</taxon>
        <taxon>Cyprinodontiformes</taxon>
        <taxon>Fundulidae</taxon>
        <taxon>Fundulus</taxon>
    </lineage>
</organism>
<dbReference type="AlphaFoldDB" id="A0A3Q2QTQ1"/>
<evidence type="ECO:0000313" key="2">
    <source>
        <dbReference type="Proteomes" id="UP000265000"/>
    </source>
</evidence>
<reference evidence="1" key="2">
    <citation type="submission" date="2025-09" db="UniProtKB">
        <authorList>
            <consortium name="Ensembl"/>
        </authorList>
    </citation>
    <scope>IDENTIFICATION</scope>
</reference>
<dbReference type="Ensembl" id="ENSFHET00000023631.1">
    <property type="protein sequence ID" value="ENSFHEP00000031241.1"/>
    <property type="gene ID" value="ENSFHEG00000016987.1"/>
</dbReference>
<sequence>KVPKKHLKQQANTPVLHQQRSIYGTLHLDSCTPAFTHSIRHGSSRRIDHRYEAKKAQVFSGEVHFVSVKSKALRKLVVRQVEMTET</sequence>
<protein>
    <submittedName>
        <fullName evidence="1">Uncharacterized protein</fullName>
    </submittedName>
</protein>
<accession>A0A3Q2QTQ1</accession>
<reference evidence="1" key="1">
    <citation type="submission" date="2025-08" db="UniProtKB">
        <authorList>
            <consortium name="Ensembl"/>
        </authorList>
    </citation>
    <scope>IDENTIFICATION</scope>
</reference>
<name>A0A3Q2QTQ1_FUNHE</name>
<keyword evidence="2" id="KW-1185">Reference proteome</keyword>